<feature type="transmembrane region" description="Helical" evidence="1">
    <location>
        <begin position="70"/>
        <end position="92"/>
    </location>
</feature>
<dbReference type="Gene3D" id="1.10.3730.20">
    <property type="match status" value="1"/>
</dbReference>
<protein>
    <submittedName>
        <fullName evidence="3">EamA-like transporter family</fullName>
    </submittedName>
</protein>
<evidence type="ECO:0000259" key="2">
    <source>
        <dbReference type="Pfam" id="PF00892"/>
    </source>
</evidence>
<organism evidence="3">
    <name type="scientific">seawater metagenome</name>
    <dbReference type="NCBI Taxonomy" id="1561972"/>
    <lineage>
        <taxon>unclassified sequences</taxon>
        <taxon>metagenomes</taxon>
        <taxon>ecological metagenomes</taxon>
    </lineage>
</organism>
<reference evidence="3" key="1">
    <citation type="submission" date="2019-09" db="EMBL/GenBank/DDBJ databases">
        <authorList>
            <person name="Needham M D."/>
        </authorList>
    </citation>
    <scope>NUCLEOTIDE SEQUENCE</scope>
</reference>
<dbReference type="AlphaFoldDB" id="A0A5E8CLD4"/>
<dbReference type="GO" id="GO:0016020">
    <property type="term" value="C:membrane"/>
    <property type="evidence" value="ECO:0007669"/>
    <property type="project" value="InterPro"/>
</dbReference>
<dbReference type="InterPro" id="IPR000620">
    <property type="entry name" value="EamA_dom"/>
</dbReference>
<dbReference type="SUPFAM" id="SSF103481">
    <property type="entry name" value="Multidrug resistance efflux transporter EmrE"/>
    <property type="match status" value="1"/>
</dbReference>
<feature type="transmembrane region" description="Helical" evidence="1">
    <location>
        <begin position="99"/>
        <end position="120"/>
    </location>
</feature>
<dbReference type="InterPro" id="IPR037185">
    <property type="entry name" value="EmrE-like"/>
</dbReference>
<proteinExistence type="predicted"/>
<keyword evidence="1" id="KW-1133">Transmembrane helix</keyword>
<evidence type="ECO:0000256" key="1">
    <source>
        <dbReference type="SAM" id="Phobius"/>
    </source>
</evidence>
<keyword evidence="1" id="KW-0812">Transmembrane</keyword>
<feature type="transmembrane region" description="Helical" evidence="1">
    <location>
        <begin position="6"/>
        <end position="23"/>
    </location>
</feature>
<evidence type="ECO:0000313" key="3">
    <source>
        <dbReference type="EMBL" id="VVU95744.1"/>
    </source>
</evidence>
<gene>
    <name evidence="3" type="ORF">CPAV1605_1500</name>
</gene>
<accession>A0A5E8CLD4</accession>
<sequence>MITQFYFLLIIGILAASFQDFYVRKTVKYIDYKLFYLWRMLITSICLGAILYFFDSSNVFKYLYVWNINNYFWAFITILTVFIFILTRYFLLENYETSYIIPIISSSSIILSLIIGYFILNEKIDKYKIIGSTFLLPGIFIFSGSK</sequence>
<feature type="domain" description="EamA" evidence="2">
    <location>
        <begin position="6"/>
        <end position="143"/>
    </location>
</feature>
<feature type="transmembrane region" description="Helical" evidence="1">
    <location>
        <begin position="35"/>
        <end position="54"/>
    </location>
</feature>
<dbReference type="Pfam" id="PF00892">
    <property type="entry name" value="EamA"/>
    <property type="match status" value="1"/>
</dbReference>
<dbReference type="EMBL" id="CABVLZ010000010">
    <property type="protein sequence ID" value="VVU95744.1"/>
    <property type="molecule type" value="Genomic_DNA"/>
</dbReference>
<feature type="transmembrane region" description="Helical" evidence="1">
    <location>
        <begin position="126"/>
        <end position="144"/>
    </location>
</feature>
<keyword evidence="1" id="KW-0472">Membrane</keyword>
<name>A0A5E8CLD4_9ZZZZ</name>